<keyword evidence="4" id="KW-1185">Reference proteome</keyword>
<accession>A0A7R9FPM2</accession>
<feature type="compositionally biased region" description="Gly residues" evidence="1">
    <location>
        <begin position="22"/>
        <end position="31"/>
    </location>
</feature>
<dbReference type="Proteomes" id="UP000677054">
    <property type="component" value="Unassembled WGS sequence"/>
</dbReference>
<feature type="region of interest" description="Disordered" evidence="1">
    <location>
        <begin position="200"/>
        <end position="254"/>
    </location>
</feature>
<gene>
    <name evidence="3" type="ORF">DSTB1V02_LOCUS10151</name>
</gene>
<feature type="transmembrane region" description="Helical" evidence="2">
    <location>
        <begin position="140"/>
        <end position="169"/>
    </location>
</feature>
<evidence type="ECO:0000313" key="4">
    <source>
        <dbReference type="Proteomes" id="UP000677054"/>
    </source>
</evidence>
<organism evidence="3">
    <name type="scientific">Darwinula stevensoni</name>
    <dbReference type="NCBI Taxonomy" id="69355"/>
    <lineage>
        <taxon>Eukaryota</taxon>
        <taxon>Metazoa</taxon>
        <taxon>Ecdysozoa</taxon>
        <taxon>Arthropoda</taxon>
        <taxon>Crustacea</taxon>
        <taxon>Oligostraca</taxon>
        <taxon>Ostracoda</taxon>
        <taxon>Podocopa</taxon>
        <taxon>Podocopida</taxon>
        <taxon>Darwinulocopina</taxon>
        <taxon>Darwinuloidea</taxon>
        <taxon>Darwinulidae</taxon>
        <taxon>Darwinula</taxon>
    </lineage>
</organism>
<keyword evidence="2" id="KW-1133">Transmembrane helix</keyword>
<sequence>MFRIPLGGYFGVPPPGVHPGVHPGGHPGGHPGAPFPLVAGGHGPPSKRPDIMSLKLTWLWSNFVNIGHPVAGNRPFLNGVPQPFWAPSDESGRGFYNLTVYEMPMLSDYKSHVSCSSVSFVSRNLDYLQTMARNAEERRIYFIVAWFFVALAALCIILIVIICCVACAWRRRRSYRSDRKPVVPLSGSDLERMRRKYDDVSMGASSNGNPVVQEPSRLQVDIPGPEPRREESRPTFSTFRPHDSDGYEPIGDGRPIGNGRAIGDGGTIHWCSVCERPIPRGTGMSQVDCPVCVTHLRPFVRGTTV</sequence>
<dbReference type="EMBL" id="LR902335">
    <property type="protein sequence ID" value="CAD7250374.1"/>
    <property type="molecule type" value="Genomic_DNA"/>
</dbReference>
<feature type="region of interest" description="Disordered" evidence="1">
    <location>
        <begin position="17"/>
        <end position="44"/>
    </location>
</feature>
<evidence type="ECO:0000256" key="2">
    <source>
        <dbReference type="SAM" id="Phobius"/>
    </source>
</evidence>
<keyword evidence="2" id="KW-0472">Membrane</keyword>
<dbReference type="AlphaFoldDB" id="A0A7R9FPM2"/>
<proteinExistence type="predicted"/>
<protein>
    <submittedName>
        <fullName evidence="3">Uncharacterized protein</fullName>
    </submittedName>
</protein>
<evidence type="ECO:0000313" key="3">
    <source>
        <dbReference type="EMBL" id="CAD7250374.1"/>
    </source>
</evidence>
<name>A0A7R9FPM2_9CRUS</name>
<evidence type="ECO:0000256" key="1">
    <source>
        <dbReference type="SAM" id="MobiDB-lite"/>
    </source>
</evidence>
<reference evidence="3" key="1">
    <citation type="submission" date="2020-11" db="EMBL/GenBank/DDBJ databases">
        <authorList>
            <person name="Tran Van P."/>
        </authorList>
    </citation>
    <scope>NUCLEOTIDE SEQUENCE</scope>
</reference>
<keyword evidence="2" id="KW-0812">Transmembrane</keyword>
<dbReference type="EMBL" id="CAJPEV010002818">
    <property type="protein sequence ID" value="CAG0898131.1"/>
    <property type="molecule type" value="Genomic_DNA"/>
</dbReference>